<reference evidence="2" key="1">
    <citation type="submission" date="2021-01" db="EMBL/GenBank/DDBJ databases">
        <authorList>
            <consortium name="Aspergillus puulaauensis MK2 genome sequencing consortium"/>
            <person name="Kazuki M."/>
            <person name="Futagami T."/>
        </authorList>
    </citation>
    <scope>NUCLEOTIDE SEQUENCE</scope>
    <source>
        <strain evidence="2">MK2</strain>
    </source>
</reference>
<feature type="domain" description="NADH:ubiquinone oxidoreductase intermediate-associated protein 30" evidence="1">
    <location>
        <begin position="49"/>
        <end position="175"/>
    </location>
</feature>
<dbReference type="EMBL" id="AP024446">
    <property type="protein sequence ID" value="BCS25032.1"/>
    <property type="molecule type" value="Genomic_DNA"/>
</dbReference>
<evidence type="ECO:0000313" key="2">
    <source>
        <dbReference type="EMBL" id="BCS25032.1"/>
    </source>
</evidence>
<dbReference type="AlphaFoldDB" id="A0A7R8ANM0"/>
<dbReference type="OrthoDB" id="426386at2759"/>
<protein>
    <recommendedName>
        <fullName evidence="1">NADH:ubiquinone oxidoreductase intermediate-associated protein 30 domain-containing protein</fullName>
    </recommendedName>
</protein>
<name>A0A7R8ANM0_9EURO</name>
<gene>
    <name evidence="2" type="ORF">APUU_41476S</name>
</gene>
<dbReference type="GeneID" id="64975037"/>
<accession>A0A7R8ANM0</accession>
<sequence length="235" mass="26661">MTDCTQHTADRRVLFDGSEPWRGNWQSDIAPNNNSIAYVALSRHVHLKQTELHGWLDRKSINDRPSASIATNGADNHWDLTQYDAIELVLGKSDGKVYTIALTDHNGVFWEAKFRHENNKGLTTSVPKVIRLDSLRPRYANAESVAPLQLGNIRKFELSFPSMNGKQEGSFTISIHSINAVKLPCVCAATPDPKLDEPVKGWKKAWGKVKYATAELAFKLKLRKPKPRLRRRFFR</sequence>
<evidence type="ECO:0000313" key="3">
    <source>
        <dbReference type="Proteomes" id="UP000654913"/>
    </source>
</evidence>
<keyword evidence="3" id="KW-1185">Reference proteome</keyword>
<dbReference type="InterPro" id="IPR013857">
    <property type="entry name" value="NADH-UbQ_OxRdtase-assoc_prot30"/>
</dbReference>
<dbReference type="RefSeq" id="XP_041557226.1">
    <property type="nucleotide sequence ID" value="XM_041704663.1"/>
</dbReference>
<dbReference type="Proteomes" id="UP000654913">
    <property type="component" value="Chromosome 4"/>
</dbReference>
<reference evidence="2" key="2">
    <citation type="submission" date="2021-02" db="EMBL/GenBank/DDBJ databases">
        <title>Aspergillus puulaauensis MK2 genome sequence.</title>
        <authorList>
            <person name="Futagami T."/>
            <person name="Mori K."/>
            <person name="Kadooka C."/>
            <person name="Tanaka T."/>
        </authorList>
    </citation>
    <scope>NUCLEOTIDE SEQUENCE</scope>
    <source>
        <strain evidence="2">MK2</strain>
    </source>
</reference>
<organism evidence="2 3">
    <name type="scientific">Aspergillus puulaauensis</name>
    <dbReference type="NCBI Taxonomy" id="1220207"/>
    <lineage>
        <taxon>Eukaryota</taxon>
        <taxon>Fungi</taxon>
        <taxon>Dikarya</taxon>
        <taxon>Ascomycota</taxon>
        <taxon>Pezizomycotina</taxon>
        <taxon>Eurotiomycetes</taxon>
        <taxon>Eurotiomycetidae</taxon>
        <taxon>Eurotiales</taxon>
        <taxon>Aspergillaceae</taxon>
        <taxon>Aspergillus</taxon>
    </lineage>
</organism>
<dbReference type="KEGG" id="apuu:APUU_41476S"/>
<proteinExistence type="predicted"/>
<evidence type="ECO:0000259" key="1">
    <source>
        <dbReference type="Pfam" id="PF08547"/>
    </source>
</evidence>
<dbReference type="Pfam" id="PF08547">
    <property type="entry name" value="CIA30"/>
    <property type="match status" value="1"/>
</dbReference>